<accession>A0ABW2RAJ5</accession>
<dbReference type="Gene3D" id="2.120.10.30">
    <property type="entry name" value="TolB, C-terminal domain"/>
    <property type="match status" value="1"/>
</dbReference>
<dbReference type="Proteomes" id="UP001596495">
    <property type="component" value="Unassembled WGS sequence"/>
</dbReference>
<dbReference type="Pfam" id="PF08450">
    <property type="entry name" value="SGL"/>
    <property type="match status" value="1"/>
</dbReference>
<dbReference type="InterPro" id="IPR051262">
    <property type="entry name" value="SMP-30/CGR1_Lactonase"/>
</dbReference>
<name>A0ABW2RAJ5_9BURK</name>
<evidence type="ECO:0000256" key="1">
    <source>
        <dbReference type="ARBA" id="ARBA00022801"/>
    </source>
</evidence>
<reference evidence="4" key="1">
    <citation type="journal article" date="2019" name="Int. J. Syst. Evol. Microbiol.">
        <title>The Global Catalogue of Microorganisms (GCM) 10K type strain sequencing project: providing services to taxonomists for standard genome sequencing and annotation.</title>
        <authorList>
            <consortium name="The Broad Institute Genomics Platform"/>
            <consortium name="The Broad Institute Genome Sequencing Center for Infectious Disease"/>
            <person name="Wu L."/>
            <person name="Ma J."/>
        </authorList>
    </citation>
    <scope>NUCLEOTIDE SEQUENCE [LARGE SCALE GENOMIC DNA]</scope>
    <source>
        <strain evidence="4">CCUG 54518</strain>
    </source>
</reference>
<feature type="domain" description="SMP-30/Gluconolactonase/LRE-like region" evidence="2">
    <location>
        <begin position="18"/>
        <end position="270"/>
    </location>
</feature>
<dbReference type="RefSeq" id="WP_382257027.1">
    <property type="nucleotide sequence ID" value="NZ_JBHTBX010000006.1"/>
</dbReference>
<dbReference type="InterPro" id="IPR013658">
    <property type="entry name" value="SGL"/>
</dbReference>
<dbReference type="EMBL" id="JBHTBX010000006">
    <property type="protein sequence ID" value="MFC7434999.1"/>
    <property type="molecule type" value="Genomic_DNA"/>
</dbReference>
<dbReference type="PANTHER" id="PTHR47572">
    <property type="entry name" value="LIPOPROTEIN-RELATED"/>
    <property type="match status" value="1"/>
</dbReference>
<sequence length="300" mass="32003">MAIDPRFSVLVDGYTFFESPRWHGNRLWLSDFYTHQVIRVDLQGQVEKVADVAQQPSGMGWLPDGRLLVVSMRDRKVLRQEPNGRLVVHADLSAVAGGHANDMVVDAQGRAYVGNFGFDLMGGGTPQTASLARVDPDGTVHTVATGLYFPNGAMITPDGRTLIVGETMGNRISAFDIRDDGSLGPRRDWATWGPLPPLTDTPTVLGALTAAPDGATLDAEGAVWFADAVGHRVVRMAPGGEILETISTGEQGAFACTLGGPDGHTLFICVAPDFHEHARQAAREAAIWTTRVGVPGAGRP</sequence>
<proteinExistence type="predicted"/>
<dbReference type="InterPro" id="IPR011042">
    <property type="entry name" value="6-blade_b-propeller_TolB-like"/>
</dbReference>
<organism evidence="3 4">
    <name type="scientific">Hydrogenophaga bisanensis</name>
    <dbReference type="NCBI Taxonomy" id="439611"/>
    <lineage>
        <taxon>Bacteria</taxon>
        <taxon>Pseudomonadati</taxon>
        <taxon>Pseudomonadota</taxon>
        <taxon>Betaproteobacteria</taxon>
        <taxon>Burkholderiales</taxon>
        <taxon>Comamonadaceae</taxon>
        <taxon>Hydrogenophaga</taxon>
    </lineage>
</organism>
<keyword evidence="1" id="KW-0378">Hydrolase</keyword>
<evidence type="ECO:0000313" key="3">
    <source>
        <dbReference type="EMBL" id="MFC7434999.1"/>
    </source>
</evidence>
<dbReference type="PANTHER" id="PTHR47572:SF4">
    <property type="entry name" value="LACTONASE DRP35"/>
    <property type="match status" value="1"/>
</dbReference>
<comment type="caution">
    <text evidence="3">The sequence shown here is derived from an EMBL/GenBank/DDBJ whole genome shotgun (WGS) entry which is preliminary data.</text>
</comment>
<gene>
    <name evidence="3" type="ORF">ACFQNJ_10840</name>
</gene>
<evidence type="ECO:0000259" key="2">
    <source>
        <dbReference type="Pfam" id="PF08450"/>
    </source>
</evidence>
<protein>
    <submittedName>
        <fullName evidence="3">SMP-30/gluconolactonase/LRE family protein</fullName>
    </submittedName>
</protein>
<evidence type="ECO:0000313" key="4">
    <source>
        <dbReference type="Proteomes" id="UP001596495"/>
    </source>
</evidence>
<keyword evidence="4" id="KW-1185">Reference proteome</keyword>
<dbReference type="SUPFAM" id="SSF63829">
    <property type="entry name" value="Calcium-dependent phosphotriesterase"/>
    <property type="match status" value="1"/>
</dbReference>